<dbReference type="Gramene" id="PRQ57036">
    <property type="protein sequence ID" value="PRQ57036"/>
    <property type="gene ID" value="RchiOBHm_Chr1g0343861"/>
</dbReference>
<keyword evidence="2" id="KW-1185">Reference proteome</keyword>
<protein>
    <submittedName>
        <fullName evidence="1">Uncharacterized protein</fullName>
    </submittedName>
</protein>
<name>A0A2P6SED1_ROSCH</name>
<dbReference type="AlphaFoldDB" id="A0A2P6SED1"/>
<accession>A0A2P6SED1</accession>
<dbReference type="Proteomes" id="UP000238479">
    <property type="component" value="Chromosome 1"/>
</dbReference>
<evidence type="ECO:0000313" key="2">
    <source>
        <dbReference type="Proteomes" id="UP000238479"/>
    </source>
</evidence>
<reference evidence="1 2" key="1">
    <citation type="journal article" date="2018" name="Nat. Genet.">
        <title>The Rosa genome provides new insights in the design of modern roses.</title>
        <authorList>
            <person name="Bendahmane M."/>
        </authorList>
    </citation>
    <scope>NUCLEOTIDE SEQUENCE [LARGE SCALE GENOMIC DNA]</scope>
    <source>
        <strain evidence="2">cv. Old Blush</strain>
    </source>
</reference>
<sequence>MLRNKWRTLRFQTTELLSILLQYQKFSFLSNKPTYGEALAIA</sequence>
<comment type="caution">
    <text evidence="1">The sequence shown here is derived from an EMBL/GenBank/DDBJ whole genome shotgun (WGS) entry which is preliminary data.</text>
</comment>
<evidence type="ECO:0000313" key="1">
    <source>
        <dbReference type="EMBL" id="PRQ57036.1"/>
    </source>
</evidence>
<dbReference type="EMBL" id="PDCK01000039">
    <property type="protein sequence ID" value="PRQ57036.1"/>
    <property type="molecule type" value="Genomic_DNA"/>
</dbReference>
<proteinExistence type="predicted"/>
<organism evidence="1 2">
    <name type="scientific">Rosa chinensis</name>
    <name type="common">China rose</name>
    <dbReference type="NCBI Taxonomy" id="74649"/>
    <lineage>
        <taxon>Eukaryota</taxon>
        <taxon>Viridiplantae</taxon>
        <taxon>Streptophyta</taxon>
        <taxon>Embryophyta</taxon>
        <taxon>Tracheophyta</taxon>
        <taxon>Spermatophyta</taxon>
        <taxon>Magnoliopsida</taxon>
        <taxon>eudicotyledons</taxon>
        <taxon>Gunneridae</taxon>
        <taxon>Pentapetalae</taxon>
        <taxon>rosids</taxon>
        <taxon>fabids</taxon>
        <taxon>Rosales</taxon>
        <taxon>Rosaceae</taxon>
        <taxon>Rosoideae</taxon>
        <taxon>Rosoideae incertae sedis</taxon>
        <taxon>Rosa</taxon>
    </lineage>
</organism>
<gene>
    <name evidence="1" type="ORF">RchiOBHm_Chr1g0343861</name>
</gene>